<reference evidence="1" key="1">
    <citation type="journal article" date="2020" name="mSystems">
        <title>Genome- and Community-Level Interaction Insights into Carbon Utilization and Element Cycling Functions of Hydrothermarchaeota in Hydrothermal Sediment.</title>
        <authorList>
            <person name="Zhou Z."/>
            <person name="Liu Y."/>
            <person name="Xu W."/>
            <person name="Pan J."/>
            <person name="Luo Z.H."/>
            <person name="Li M."/>
        </authorList>
    </citation>
    <scope>NUCLEOTIDE SEQUENCE [LARGE SCALE GENOMIC DNA]</scope>
    <source>
        <strain evidence="1">SpSt-669</strain>
    </source>
</reference>
<proteinExistence type="predicted"/>
<gene>
    <name evidence="1" type="ORF">ENU43_07345</name>
</gene>
<organism evidence="1">
    <name type="scientific">Caldiarchaeum subterraneum</name>
    <dbReference type="NCBI Taxonomy" id="311458"/>
    <lineage>
        <taxon>Archaea</taxon>
        <taxon>Nitrososphaerota</taxon>
        <taxon>Candidatus Caldarchaeales</taxon>
        <taxon>Candidatus Caldarchaeaceae</taxon>
        <taxon>Candidatus Caldarchaeum</taxon>
    </lineage>
</organism>
<protein>
    <recommendedName>
        <fullName evidence="2">RecA family profile 1 domain-containing protein</fullName>
    </recommendedName>
</protein>
<dbReference type="InterPro" id="IPR027417">
    <property type="entry name" value="P-loop_NTPase"/>
</dbReference>
<name>A0A7J3G6R2_CALS0</name>
<dbReference type="EMBL" id="DTCM01000087">
    <property type="protein sequence ID" value="HGL41456.1"/>
    <property type="molecule type" value="Genomic_DNA"/>
</dbReference>
<dbReference type="AlphaFoldDB" id="A0A7J3G6R2"/>
<accession>A0A7J3G6R2</accession>
<evidence type="ECO:0008006" key="2">
    <source>
        <dbReference type="Google" id="ProtNLM"/>
    </source>
</evidence>
<dbReference type="Gene3D" id="3.40.50.300">
    <property type="entry name" value="P-loop containing nucleotide triphosphate hydrolases"/>
    <property type="match status" value="1"/>
</dbReference>
<dbReference type="SUPFAM" id="SSF52540">
    <property type="entry name" value="P-loop containing nucleoside triphosphate hydrolases"/>
    <property type="match status" value="1"/>
</dbReference>
<evidence type="ECO:0000313" key="1">
    <source>
        <dbReference type="EMBL" id="HGL41456.1"/>
    </source>
</evidence>
<sequence>MSKKRLSWLPQMKIPTGVERLDSLLAGGWPVGRVNVVYGPPASLKTSICIASSKLFSSRGGVVFYLDTESKITSPPKGVAYYECHEVNPFLEKLAEINSRLRYLNPPLVLVVVDSASAPFHLLYLENPGYAREKHAVFNHFIRSLTGQGATVIITSWQLRGYFGQTLDPAAVLRTSRSGRYLTIYLEKSMDTLVGKEVVMVEEVVNAAAL</sequence>
<comment type="caution">
    <text evidence="1">The sequence shown here is derived from an EMBL/GenBank/DDBJ whole genome shotgun (WGS) entry which is preliminary data.</text>
</comment>